<dbReference type="Pfam" id="PF13531">
    <property type="entry name" value="SBP_bac_11"/>
    <property type="match status" value="1"/>
</dbReference>
<dbReference type="PANTHER" id="PTHR30632:SF0">
    <property type="entry name" value="SULFATE-BINDING PROTEIN"/>
    <property type="match status" value="1"/>
</dbReference>
<feature type="chain" id="PRO_5037543772" evidence="5">
    <location>
        <begin position="25"/>
        <end position="291"/>
    </location>
</feature>
<feature type="binding site" evidence="4">
    <location>
        <position position="59"/>
    </location>
    <ligand>
        <name>molybdate</name>
        <dbReference type="ChEBI" id="CHEBI:36264"/>
    </ligand>
</feature>
<dbReference type="GO" id="GO:0030973">
    <property type="term" value="F:molybdate ion binding"/>
    <property type="evidence" value="ECO:0007669"/>
    <property type="project" value="TreeGrafter"/>
</dbReference>
<evidence type="ECO:0000256" key="2">
    <source>
        <dbReference type="ARBA" id="ARBA00022723"/>
    </source>
</evidence>
<feature type="binding site" evidence="4">
    <location>
        <position position="226"/>
    </location>
    <ligand>
        <name>molybdate</name>
        <dbReference type="ChEBI" id="CHEBI:36264"/>
    </ligand>
</feature>
<dbReference type="Gene3D" id="3.40.190.10">
    <property type="entry name" value="Periplasmic binding protein-like II"/>
    <property type="match status" value="2"/>
</dbReference>
<feature type="signal peptide" evidence="5">
    <location>
        <begin position="1"/>
        <end position="24"/>
    </location>
</feature>
<evidence type="ECO:0000313" key="6">
    <source>
        <dbReference type="EMBL" id="MBS6940730.1"/>
    </source>
</evidence>
<dbReference type="PIRSF" id="PIRSF004846">
    <property type="entry name" value="ModA"/>
    <property type="match status" value="1"/>
</dbReference>
<dbReference type="AlphaFoldDB" id="A0A943V0U6"/>
<dbReference type="GO" id="GO:0015689">
    <property type="term" value="P:molybdate ion transport"/>
    <property type="evidence" value="ECO:0007669"/>
    <property type="project" value="InterPro"/>
</dbReference>
<dbReference type="GO" id="GO:0046872">
    <property type="term" value="F:metal ion binding"/>
    <property type="evidence" value="ECO:0007669"/>
    <property type="project" value="UniProtKB-KW"/>
</dbReference>
<evidence type="ECO:0000256" key="3">
    <source>
        <dbReference type="ARBA" id="ARBA00022729"/>
    </source>
</evidence>
<comment type="similarity">
    <text evidence="1">Belongs to the bacterial solute-binding protein ModA family.</text>
</comment>
<protein>
    <submittedName>
        <fullName evidence="6">Molybdate ABC transporter substrate-binding protein</fullName>
    </submittedName>
</protein>
<reference evidence="6" key="1">
    <citation type="submission" date="2021-02" db="EMBL/GenBank/DDBJ databases">
        <title>Infant gut strain persistence is associated with maternal origin, phylogeny, and functional potential including surface adhesion and iron acquisition.</title>
        <authorList>
            <person name="Lou Y.C."/>
        </authorList>
    </citation>
    <scope>NUCLEOTIDE SEQUENCE</scope>
    <source>
        <strain evidence="6">L2_039_000G1_dasL2_039_000G1_concoct_11</strain>
    </source>
</reference>
<comment type="caution">
    <text evidence="6">The sequence shown here is derived from an EMBL/GenBank/DDBJ whole genome shotgun (WGS) entry which is preliminary data.</text>
</comment>
<name>A0A943V0U6_9ACTN</name>
<dbReference type="SUPFAM" id="SSF53850">
    <property type="entry name" value="Periplasmic binding protein-like II"/>
    <property type="match status" value="1"/>
</dbReference>
<accession>A0A943V0U6</accession>
<dbReference type="InterPro" id="IPR050682">
    <property type="entry name" value="ModA/WtpA"/>
</dbReference>
<feature type="binding site" evidence="4">
    <location>
        <position position="170"/>
    </location>
    <ligand>
        <name>molybdate</name>
        <dbReference type="ChEBI" id="CHEBI:36264"/>
    </ligand>
</feature>
<feature type="binding site" evidence="4">
    <location>
        <position position="88"/>
    </location>
    <ligand>
        <name>molybdate</name>
        <dbReference type="ChEBI" id="CHEBI:36264"/>
    </ligand>
</feature>
<organism evidence="6 7">
    <name type="scientific">Slackia piriformis</name>
    <dbReference type="NCBI Taxonomy" id="626934"/>
    <lineage>
        <taxon>Bacteria</taxon>
        <taxon>Bacillati</taxon>
        <taxon>Actinomycetota</taxon>
        <taxon>Coriobacteriia</taxon>
        <taxon>Eggerthellales</taxon>
        <taxon>Eggerthellaceae</taxon>
        <taxon>Slackia</taxon>
    </lineage>
</organism>
<dbReference type="NCBIfam" id="TIGR01256">
    <property type="entry name" value="modA"/>
    <property type="match status" value="1"/>
</dbReference>
<sequence length="291" mass="29898">MDMAMRKTMAAVAACALAGVMAVAAMLAGCATQTQESAGNEELQAQGGSVELQIFAANSLSKALDEVQALYTEAHPDVTFADTQYKASGELVEMLKAGSSADIFISASGAKMDDAAAAGLVDEASRFDMFTNDLVMVTGENNAAIPEGLTLEQAVSGDYTICVGDESVPAGNYACQALASAGAYSDASGKGGAFEGAIADKVVLDTSVGNVCKHAESGDVDIAFVYSSDVYRFGGVKVLSTVPAETHKDIVYPAALTADDANAQAAQAFLDWAANDPAALAVWQKWGFELA</sequence>
<gene>
    <name evidence="6" type="primary">modA</name>
    <name evidence="6" type="ORF">KH142_04480</name>
</gene>
<keyword evidence="2 4" id="KW-0479">Metal-binding</keyword>
<dbReference type="InterPro" id="IPR005950">
    <property type="entry name" value="ModA"/>
</dbReference>
<proteinExistence type="inferred from homology"/>
<dbReference type="Proteomes" id="UP000727506">
    <property type="component" value="Unassembled WGS sequence"/>
</dbReference>
<dbReference type="EMBL" id="JAGZSV010000061">
    <property type="protein sequence ID" value="MBS6940730.1"/>
    <property type="molecule type" value="Genomic_DNA"/>
</dbReference>
<evidence type="ECO:0000256" key="5">
    <source>
        <dbReference type="SAM" id="SignalP"/>
    </source>
</evidence>
<keyword evidence="4" id="KW-0500">Molybdenum</keyword>
<evidence type="ECO:0000256" key="4">
    <source>
        <dbReference type="PIRSR" id="PIRSR004846-1"/>
    </source>
</evidence>
<evidence type="ECO:0000256" key="1">
    <source>
        <dbReference type="ARBA" id="ARBA00009175"/>
    </source>
</evidence>
<evidence type="ECO:0000313" key="7">
    <source>
        <dbReference type="Proteomes" id="UP000727506"/>
    </source>
</evidence>
<feature type="binding site" evidence="4">
    <location>
        <position position="208"/>
    </location>
    <ligand>
        <name>molybdate</name>
        <dbReference type="ChEBI" id="CHEBI:36264"/>
    </ligand>
</feature>
<dbReference type="PROSITE" id="PS51257">
    <property type="entry name" value="PROKAR_LIPOPROTEIN"/>
    <property type="match status" value="1"/>
</dbReference>
<keyword evidence="3 5" id="KW-0732">Signal</keyword>
<dbReference type="PANTHER" id="PTHR30632">
    <property type="entry name" value="MOLYBDATE-BINDING PERIPLASMIC PROTEIN"/>
    <property type="match status" value="1"/>
</dbReference>